<dbReference type="RefSeq" id="WP_101343669.1">
    <property type="nucleotide sequence ID" value="NZ_PJAI02000018.1"/>
</dbReference>
<feature type="transmembrane region" description="Helical" evidence="8">
    <location>
        <begin position="38"/>
        <end position="59"/>
    </location>
</feature>
<evidence type="ECO:0000256" key="2">
    <source>
        <dbReference type="ARBA" id="ARBA00005887"/>
    </source>
</evidence>
<evidence type="ECO:0000259" key="10">
    <source>
        <dbReference type="Pfam" id="PF00909"/>
    </source>
</evidence>
<feature type="transmembrane region" description="Helical" evidence="8">
    <location>
        <begin position="311"/>
        <end position="329"/>
    </location>
</feature>
<keyword evidence="9" id="KW-0732">Signal</keyword>
<feature type="transmembrane region" description="Helical" evidence="8">
    <location>
        <begin position="154"/>
        <end position="176"/>
    </location>
</feature>
<feature type="chain" id="PRO_5045699946" description="Ammonium transporter" evidence="9">
    <location>
        <begin position="23"/>
        <end position="438"/>
    </location>
</feature>
<dbReference type="Pfam" id="PF00909">
    <property type="entry name" value="Ammonium_transp"/>
    <property type="match status" value="1"/>
</dbReference>
<feature type="transmembrane region" description="Helical" evidence="8">
    <location>
        <begin position="71"/>
        <end position="94"/>
    </location>
</feature>
<evidence type="ECO:0000256" key="1">
    <source>
        <dbReference type="ARBA" id="ARBA00004141"/>
    </source>
</evidence>
<name>A0ABY3MUQ1_9GAMM</name>
<evidence type="ECO:0000256" key="6">
    <source>
        <dbReference type="ARBA" id="ARBA00023136"/>
    </source>
</evidence>
<dbReference type="InterPro" id="IPR001905">
    <property type="entry name" value="Ammonium_transpt"/>
</dbReference>
<keyword evidence="7 8" id="KW-0924">Ammonia transport</keyword>
<proteinExistence type="inferred from homology"/>
<evidence type="ECO:0000313" key="11">
    <source>
        <dbReference type="EMBL" id="TYK64792.1"/>
    </source>
</evidence>
<evidence type="ECO:0000256" key="7">
    <source>
        <dbReference type="ARBA" id="ARBA00023177"/>
    </source>
</evidence>
<dbReference type="InterPro" id="IPR029020">
    <property type="entry name" value="Ammonium/urea_transptr"/>
</dbReference>
<keyword evidence="4 8" id="KW-0812">Transmembrane</keyword>
<feature type="signal peptide" evidence="9">
    <location>
        <begin position="1"/>
        <end position="22"/>
    </location>
</feature>
<feature type="domain" description="Ammonium transporter AmtB-like" evidence="10">
    <location>
        <begin position="39"/>
        <end position="436"/>
    </location>
</feature>
<evidence type="ECO:0000256" key="9">
    <source>
        <dbReference type="SAM" id="SignalP"/>
    </source>
</evidence>
<feature type="transmembrane region" description="Helical" evidence="8">
    <location>
        <begin position="254"/>
        <end position="273"/>
    </location>
</feature>
<dbReference type="NCBIfam" id="TIGR00836">
    <property type="entry name" value="amt"/>
    <property type="match status" value="1"/>
</dbReference>
<dbReference type="Gene3D" id="1.10.3430.10">
    <property type="entry name" value="Ammonium transporter AmtB like domains"/>
    <property type="match status" value="1"/>
</dbReference>
<comment type="caution">
    <text evidence="11">The sequence shown here is derived from an EMBL/GenBank/DDBJ whole genome shotgun (WGS) entry which is preliminary data.</text>
</comment>
<keyword evidence="6 8" id="KW-0472">Membrane</keyword>
<feature type="transmembrane region" description="Helical" evidence="8">
    <location>
        <begin position="221"/>
        <end position="242"/>
    </location>
</feature>
<feature type="transmembrane region" description="Helical" evidence="8">
    <location>
        <begin position="387"/>
        <end position="405"/>
    </location>
</feature>
<feature type="transmembrane region" description="Helical" evidence="8">
    <location>
        <begin position="341"/>
        <end position="367"/>
    </location>
</feature>
<protein>
    <recommendedName>
        <fullName evidence="8">Ammonium transporter</fullName>
    </recommendedName>
</protein>
<dbReference type="PROSITE" id="PS01219">
    <property type="entry name" value="AMMONIUM_TRANSP"/>
    <property type="match status" value="1"/>
</dbReference>
<evidence type="ECO:0000256" key="8">
    <source>
        <dbReference type="RuleBase" id="RU362002"/>
    </source>
</evidence>
<feature type="transmembrane region" description="Helical" evidence="8">
    <location>
        <begin position="188"/>
        <end position="209"/>
    </location>
</feature>
<sequence>MNRAVVLCLTLISLLMSGGAWADEMQLNGAQLNGANTGWILTSTALVLLMTLPGLALFYGGLVRKKNVLSVLMQCFAIGSISSVLWLVVGYSLAFGEGNGFIGDFSKMMMHGITKDALSGDIPESLFMLFQMTFAVITPALIIGGFAERMKFSAVLLFCAFWLLAVYVPVTHWVWGGGWLAQMGVYDFAGGIVVHITAGTAALVAALVVGPRRGFPKTPMVPHNLTMTVTGAGMLWVGWFGFNGGSALTASGDASMAMLVTHISAAAGTLTWAAIEWKKFGKASVLGAVTGMVAGLGTITPASGFVGPGGALVIGISAGFVCFYATLYIKHKLHIDDSLDVFPVHGVGGILGTLLAGVFSATTLGMFSGYGFSEGISTMGEQVGVQLVGIFSTFIYTAIVTYILLKLVGLMTSGLRVTEEQEVNGLDQSEHEETGYNL</sequence>
<dbReference type="PANTHER" id="PTHR43029">
    <property type="entry name" value="AMMONIUM TRANSPORTER MEP2"/>
    <property type="match status" value="1"/>
</dbReference>
<evidence type="ECO:0000256" key="4">
    <source>
        <dbReference type="ARBA" id="ARBA00022692"/>
    </source>
</evidence>
<dbReference type="InterPro" id="IPR018047">
    <property type="entry name" value="Ammonium_transpt_CS"/>
</dbReference>
<organism evidence="11 12">
    <name type="scientific">Colwellia echini</name>
    <dbReference type="NCBI Taxonomy" id="1982103"/>
    <lineage>
        <taxon>Bacteria</taxon>
        <taxon>Pseudomonadati</taxon>
        <taxon>Pseudomonadota</taxon>
        <taxon>Gammaproteobacteria</taxon>
        <taxon>Alteromonadales</taxon>
        <taxon>Colwelliaceae</taxon>
        <taxon>Colwellia</taxon>
    </lineage>
</organism>
<reference evidence="11 12" key="1">
    <citation type="submission" date="2019-08" db="EMBL/GenBank/DDBJ databases">
        <title>Microbe sample from Colwellia echini.</title>
        <authorList>
            <person name="Christiansen L."/>
            <person name="Pathiraja D."/>
            <person name="Schultz-Johansen M."/>
            <person name="Choi I.-G."/>
            <person name="Stougaard P."/>
        </authorList>
    </citation>
    <scope>NUCLEOTIDE SEQUENCE [LARGE SCALE GENOMIC DNA]</scope>
    <source>
        <strain evidence="11 12">A3</strain>
    </source>
</reference>
<dbReference type="Proteomes" id="UP000815846">
    <property type="component" value="Unassembled WGS sequence"/>
</dbReference>
<evidence type="ECO:0000313" key="12">
    <source>
        <dbReference type="Proteomes" id="UP000815846"/>
    </source>
</evidence>
<dbReference type="SUPFAM" id="SSF111352">
    <property type="entry name" value="Ammonium transporter"/>
    <property type="match status" value="1"/>
</dbReference>
<keyword evidence="3 8" id="KW-0813">Transport</keyword>
<keyword evidence="12" id="KW-1185">Reference proteome</keyword>
<dbReference type="EMBL" id="PJAI02000018">
    <property type="protein sequence ID" value="TYK64792.1"/>
    <property type="molecule type" value="Genomic_DNA"/>
</dbReference>
<feature type="transmembrane region" description="Helical" evidence="8">
    <location>
        <begin position="285"/>
        <end position="305"/>
    </location>
</feature>
<evidence type="ECO:0000256" key="3">
    <source>
        <dbReference type="ARBA" id="ARBA00022448"/>
    </source>
</evidence>
<keyword evidence="5 8" id="KW-1133">Transmembrane helix</keyword>
<comment type="similarity">
    <text evidence="2 8">Belongs to the ammonia transporter channel (TC 1.A.11.2) family.</text>
</comment>
<evidence type="ECO:0000256" key="5">
    <source>
        <dbReference type="ARBA" id="ARBA00022989"/>
    </source>
</evidence>
<accession>A0ABY3MUQ1</accession>
<gene>
    <name evidence="11" type="ORF">CWS31_013950</name>
</gene>
<comment type="subcellular location">
    <subcellularLocation>
        <location evidence="8">Cell membrane</location>
        <topology evidence="8">Multi-pass membrane protein</topology>
    </subcellularLocation>
    <subcellularLocation>
        <location evidence="1">Membrane</location>
        <topology evidence="1">Multi-pass membrane protein</topology>
    </subcellularLocation>
</comment>
<dbReference type="InterPro" id="IPR024041">
    <property type="entry name" value="NH4_transpt_AmtB-like_dom"/>
</dbReference>
<dbReference type="PANTHER" id="PTHR43029:SF10">
    <property type="entry name" value="AMMONIUM TRANSPORTER MEP2"/>
    <property type="match status" value="1"/>
</dbReference>
<feature type="transmembrane region" description="Helical" evidence="8">
    <location>
        <begin position="126"/>
        <end position="147"/>
    </location>
</feature>